<name>A0A7W7RZE9_9ACTN</name>
<accession>A0A7W7RZE9</accession>
<gene>
    <name evidence="2" type="ORF">FHR32_005124</name>
</gene>
<evidence type="ECO:0000313" key="3">
    <source>
        <dbReference type="Proteomes" id="UP000534286"/>
    </source>
</evidence>
<dbReference type="RefSeq" id="WP_184756911.1">
    <property type="nucleotide sequence ID" value="NZ_BAABEK010000005.1"/>
</dbReference>
<keyword evidence="3" id="KW-1185">Reference proteome</keyword>
<dbReference type="AlphaFoldDB" id="A0A7W7RZE9"/>
<feature type="region of interest" description="Disordered" evidence="1">
    <location>
        <begin position="62"/>
        <end position="86"/>
    </location>
</feature>
<evidence type="ECO:0000256" key="1">
    <source>
        <dbReference type="SAM" id="MobiDB-lite"/>
    </source>
</evidence>
<organism evidence="2 3">
    <name type="scientific">Streptosporangium album</name>
    <dbReference type="NCBI Taxonomy" id="47479"/>
    <lineage>
        <taxon>Bacteria</taxon>
        <taxon>Bacillati</taxon>
        <taxon>Actinomycetota</taxon>
        <taxon>Actinomycetes</taxon>
        <taxon>Streptosporangiales</taxon>
        <taxon>Streptosporangiaceae</taxon>
        <taxon>Streptosporangium</taxon>
    </lineage>
</organism>
<protein>
    <submittedName>
        <fullName evidence="2">Uncharacterized protein</fullName>
    </submittedName>
</protein>
<reference evidence="2 3" key="1">
    <citation type="submission" date="2020-08" db="EMBL/GenBank/DDBJ databases">
        <title>Sequencing the genomes of 1000 actinobacteria strains.</title>
        <authorList>
            <person name="Klenk H.-P."/>
        </authorList>
    </citation>
    <scope>NUCLEOTIDE SEQUENCE [LARGE SCALE GENOMIC DNA]</scope>
    <source>
        <strain evidence="2 3">DSM 43023</strain>
    </source>
</reference>
<dbReference type="EMBL" id="JACHJU010000002">
    <property type="protein sequence ID" value="MBB4940747.1"/>
    <property type="molecule type" value="Genomic_DNA"/>
</dbReference>
<proteinExistence type="predicted"/>
<evidence type="ECO:0000313" key="2">
    <source>
        <dbReference type="EMBL" id="MBB4940747.1"/>
    </source>
</evidence>
<dbReference type="Proteomes" id="UP000534286">
    <property type="component" value="Unassembled WGS sequence"/>
</dbReference>
<comment type="caution">
    <text evidence="2">The sequence shown here is derived from an EMBL/GenBank/DDBJ whole genome shotgun (WGS) entry which is preliminary data.</text>
</comment>
<sequence>MGLQFVTEPDQSGHVIATARLCLTEDRSRLVPDTDPDARWLFCTPGAPISRANAERYGLLAEAESEAEAKQAQQPANKARGRTANK</sequence>